<dbReference type="Proteomes" id="UP000664169">
    <property type="component" value="Unassembled WGS sequence"/>
</dbReference>
<organism evidence="5 6">
    <name type="scientific">Gomphillus americanus</name>
    <dbReference type="NCBI Taxonomy" id="1940652"/>
    <lineage>
        <taxon>Eukaryota</taxon>
        <taxon>Fungi</taxon>
        <taxon>Dikarya</taxon>
        <taxon>Ascomycota</taxon>
        <taxon>Pezizomycotina</taxon>
        <taxon>Lecanoromycetes</taxon>
        <taxon>OSLEUM clade</taxon>
        <taxon>Ostropomycetidae</taxon>
        <taxon>Ostropales</taxon>
        <taxon>Graphidaceae</taxon>
        <taxon>Gomphilloideae</taxon>
        <taxon>Gomphillus</taxon>
    </lineage>
</organism>
<proteinExistence type="predicted"/>
<accession>A0A8H3F632</accession>
<feature type="compositionally biased region" description="Polar residues" evidence="2">
    <location>
        <begin position="128"/>
        <end position="137"/>
    </location>
</feature>
<dbReference type="InterPro" id="IPR035971">
    <property type="entry name" value="CBD_sf"/>
</dbReference>
<dbReference type="AlphaFoldDB" id="A0A8H3F632"/>
<dbReference type="GO" id="GO:0052689">
    <property type="term" value="F:carboxylic ester hydrolase activity"/>
    <property type="evidence" value="ECO:0007669"/>
    <property type="project" value="InterPro"/>
</dbReference>
<dbReference type="Pfam" id="PF00734">
    <property type="entry name" value="CBM_1"/>
    <property type="match status" value="1"/>
</dbReference>
<dbReference type="InterPro" id="IPR000254">
    <property type="entry name" value="CBD"/>
</dbReference>
<dbReference type="InterPro" id="IPR013830">
    <property type="entry name" value="SGNH_hydro"/>
</dbReference>
<evidence type="ECO:0000259" key="4">
    <source>
        <dbReference type="PROSITE" id="PS51164"/>
    </source>
</evidence>
<dbReference type="Pfam" id="PF13472">
    <property type="entry name" value="Lipase_GDSL_2"/>
    <property type="match status" value="1"/>
</dbReference>
<dbReference type="Pfam" id="PF17996">
    <property type="entry name" value="CE2_N"/>
    <property type="match status" value="1"/>
</dbReference>
<keyword evidence="1 3" id="KW-0732">Signal</keyword>
<dbReference type="SMART" id="SM00236">
    <property type="entry name" value="fCBD"/>
    <property type="match status" value="1"/>
</dbReference>
<name>A0A8H3F632_9LECA</name>
<feature type="domain" description="CBM1" evidence="4">
    <location>
        <begin position="17"/>
        <end position="53"/>
    </location>
</feature>
<dbReference type="EMBL" id="CAJPDQ010000011">
    <property type="protein sequence ID" value="CAF9916303.1"/>
    <property type="molecule type" value="Genomic_DNA"/>
</dbReference>
<protein>
    <recommendedName>
        <fullName evidence="4">CBM1 domain-containing protein</fullName>
    </recommendedName>
</protein>
<comment type="caution">
    <text evidence="5">The sequence shown here is derived from an EMBL/GenBank/DDBJ whole genome shotgun (WGS) entry which is preliminary data.</text>
</comment>
<feature type="signal peptide" evidence="3">
    <location>
        <begin position="1"/>
        <end position="16"/>
    </location>
</feature>
<feature type="compositionally biased region" description="Low complexity" evidence="2">
    <location>
        <begin position="105"/>
        <end position="127"/>
    </location>
</feature>
<dbReference type="SUPFAM" id="SSF57180">
    <property type="entry name" value="Cellulose-binding domain"/>
    <property type="match status" value="1"/>
</dbReference>
<dbReference type="Gene3D" id="3.40.50.1110">
    <property type="entry name" value="SGNH hydrolase"/>
    <property type="match status" value="1"/>
</dbReference>
<dbReference type="InterPro" id="IPR052762">
    <property type="entry name" value="PCW_deacetylase/CE"/>
</dbReference>
<keyword evidence="6" id="KW-1185">Reference proteome</keyword>
<feature type="compositionally biased region" description="Low complexity" evidence="2">
    <location>
        <begin position="138"/>
        <end position="169"/>
    </location>
</feature>
<evidence type="ECO:0000256" key="3">
    <source>
        <dbReference type="SAM" id="SignalP"/>
    </source>
</evidence>
<feature type="region of interest" description="Disordered" evidence="2">
    <location>
        <begin position="105"/>
        <end position="182"/>
    </location>
</feature>
<dbReference type="GO" id="GO:0005975">
    <property type="term" value="P:carbohydrate metabolic process"/>
    <property type="evidence" value="ECO:0007669"/>
    <property type="project" value="InterPro"/>
</dbReference>
<dbReference type="GO" id="GO:0030248">
    <property type="term" value="F:cellulose binding"/>
    <property type="evidence" value="ECO:0007669"/>
    <property type="project" value="InterPro"/>
</dbReference>
<dbReference type="OrthoDB" id="426133at2759"/>
<evidence type="ECO:0000313" key="6">
    <source>
        <dbReference type="Proteomes" id="UP000664169"/>
    </source>
</evidence>
<dbReference type="Gene3D" id="2.60.120.260">
    <property type="entry name" value="Galactose-binding domain-like"/>
    <property type="match status" value="1"/>
</dbReference>
<dbReference type="PANTHER" id="PTHR37834">
    <property type="entry name" value="GDSL-LIKE LIPASE/ACYLHYDROLASE DOMAIN PROTEIN (AFU_ORTHOLOGUE AFUA_2G00620)"/>
    <property type="match status" value="1"/>
</dbReference>
<reference evidence="5" key="1">
    <citation type="submission" date="2021-03" db="EMBL/GenBank/DDBJ databases">
        <authorList>
            <person name="Tagirdzhanova G."/>
        </authorList>
    </citation>
    <scope>NUCLEOTIDE SEQUENCE</scope>
</reference>
<dbReference type="GO" id="GO:0005576">
    <property type="term" value="C:extracellular region"/>
    <property type="evidence" value="ECO:0007669"/>
    <property type="project" value="InterPro"/>
</dbReference>
<sequence>MKVLLLALAWTGLASAATAGSWSQCGGEGYTGPTSCASGFYCIALSSAYSLCEPWNGKVSEALPQQPSTFQTMASPKASASASSTVTITTTVPAVSSVSSTPIAASSTSAPAMAPSSSTAATPTTSAGPHQSSSTSETNAVSTTASVISSSQSTSQAASSNSASPSAGSDNGEYLGRINPSTGELSWPGTGLRFSYNGDAVIQLTTTGSNSGDLIIDGTTTVIPSVTTDIPLPSGQHNVEFRKRSEAAYGSIFVQSGSSPASSDRLIEFIGDSITVGYGLDGDGPDCANTAQVEDNPKTYAALAANALEADYNIVAWSGKGIVRNTPSDNGPLMSELWTRYGANDADNTYDFSVQAQVVVINLGTNDFSSGGRDALDLNAYQSAITSFISTVQNKYPQATFFLMSSPMLADSAGVGNDQHTQMSTALQNVASSVGGHFVDWPTQGSALGCGYHPNADTHAAEAPVLASAIQNVMGW</sequence>
<evidence type="ECO:0000313" key="5">
    <source>
        <dbReference type="EMBL" id="CAF9916303.1"/>
    </source>
</evidence>
<gene>
    <name evidence="5" type="ORF">GOMPHAMPRED_000952</name>
</gene>
<dbReference type="PROSITE" id="PS51164">
    <property type="entry name" value="CBM1_2"/>
    <property type="match status" value="1"/>
</dbReference>
<feature type="chain" id="PRO_5034202915" description="CBM1 domain-containing protein" evidence="3">
    <location>
        <begin position="17"/>
        <end position="476"/>
    </location>
</feature>
<dbReference type="SUPFAM" id="SSF52266">
    <property type="entry name" value="SGNH hydrolase"/>
    <property type="match status" value="1"/>
</dbReference>
<dbReference type="InterPro" id="IPR040794">
    <property type="entry name" value="CE2_N"/>
</dbReference>
<dbReference type="CDD" id="cd01831">
    <property type="entry name" value="Endoglucanase_E_like"/>
    <property type="match status" value="1"/>
</dbReference>
<dbReference type="PANTHER" id="PTHR37834:SF2">
    <property type="entry name" value="ESTERASE, SGNH HYDROLASE-TYPE"/>
    <property type="match status" value="1"/>
</dbReference>
<dbReference type="InterPro" id="IPR036514">
    <property type="entry name" value="SGNH_hydro_sf"/>
</dbReference>
<evidence type="ECO:0000256" key="1">
    <source>
        <dbReference type="ARBA" id="ARBA00022729"/>
    </source>
</evidence>
<evidence type="ECO:0000256" key="2">
    <source>
        <dbReference type="SAM" id="MobiDB-lite"/>
    </source>
</evidence>
<dbReference type="InterPro" id="IPR037461">
    <property type="entry name" value="CtCE2-like_dom"/>
</dbReference>